<evidence type="ECO:0000313" key="2">
    <source>
        <dbReference type="Proteomes" id="UP000239757"/>
    </source>
</evidence>
<sequence>MSQQLIGVEEVTPPVHFTFRETDSPVLHILTSAYSRLTVQADKPRNPKEETYYAVAWANNGLKMRRCKVCARLIRDRRTTWYQSRNARSMYQCPSSLRIAPCPIMGGTSGRVALTLWHLLLHNRAITYNLDTEALLSAKRNATRTSIPRTRDRSVNMTTSLACIFEHEA</sequence>
<dbReference type="EMBL" id="KZ666126">
    <property type="protein sequence ID" value="PPR96079.1"/>
    <property type="molecule type" value="Genomic_DNA"/>
</dbReference>
<organism evidence="1 2">
    <name type="scientific">Gossypium barbadense</name>
    <name type="common">Sea Island cotton</name>
    <name type="synonym">Hibiscus barbadensis</name>
    <dbReference type="NCBI Taxonomy" id="3634"/>
    <lineage>
        <taxon>Eukaryota</taxon>
        <taxon>Viridiplantae</taxon>
        <taxon>Streptophyta</taxon>
        <taxon>Embryophyta</taxon>
        <taxon>Tracheophyta</taxon>
        <taxon>Spermatophyta</taxon>
        <taxon>Magnoliopsida</taxon>
        <taxon>eudicotyledons</taxon>
        <taxon>Gunneridae</taxon>
        <taxon>Pentapetalae</taxon>
        <taxon>rosids</taxon>
        <taxon>malvids</taxon>
        <taxon>Malvales</taxon>
        <taxon>Malvaceae</taxon>
        <taxon>Malvoideae</taxon>
        <taxon>Gossypium</taxon>
    </lineage>
</organism>
<proteinExistence type="predicted"/>
<protein>
    <submittedName>
        <fullName evidence="1">Uncharacterized protein</fullName>
    </submittedName>
</protein>
<name>A0A2P5WYD2_GOSBA</name>
<accession>A0A2P5WYD2</accession>
<reference evidence="1 2" key="1">
    <citation type="submission" date="2015-01" db="EMBL/GenBank/DDBJ databases">
        <title>Genome of allotetraploid Gossypium barbadense reveals genomic plasticity and fiber elongation in cotton evolution.</title>
        <authorList>
            <person name="Chen X."/>
            <person name="Liu X."/>
            <person name="Zhao B."/>
            <person name="Zheng H."/>
            <person name="Hu Y."/>
            <person name="Lu G."/>
            <person name="Yang C."/>
            <person name="Chen J."/>
            <person name="Shan C."/>
            <person name="Zhang L."/>
            <person name="Zhou Y."/>
            <person name="Wang L."/>
            <person name="Guo W."/>
            <person name="Bai Y."/>
            <person name="Ruan J."/>
            <person name="Shangguan X."/>
            <person name="Mao Y."/>
            <person name="Jiang J."/>
            <person name="Zhu Y."/>
            <person name="Lei J."/>
            <person name="Kang H."/>
            <person name="Chen S."/>
            <person name="He X."/>
            <person name="Wang R."/>
            <person name="Wang Y."/>
            <person name="Chen J."/>
            <person name="Wang L."/>
            <person name="Yu S."/>
            <person name="Wang B."/>
            <person name="Wei J."/>
            <person name="Song S."/>
            <person name="Lu X."/>
            <person name="Gao Z."/>
            <person name="Gu W."/>
            <person name="Deng X."/>
            <person name="Ma D."/>
            <person name="Wang S."/>
            <person name="Liang W."/>
            <person name="Fang L."/>
            <person name="Cai C."/>
            <person name="Zhu X."/>
            <person name="Zhou B."/>
            <person name="Zhang Y."/>
            <person name="Chen Z."/>
            <person name="Xu S."/>
            <person name="Zhu R."/>
            <person name="Wang S."/>
            <person name="Zhang T."/>
            <person name="Zhao G."/>
        </authorList>
    </citation>
    <scope>NUCLEOTIDE SEQUENCE [LARGE SCALE GENOMIC DNA]</scope>
    <source>
        <strain evidence="2">cv. Xinhai21</strain>
        <tissue evidence="1">Leaf</tissue>
    </source>
</reference>
<dbReference type="AlphaFoldDB" id="A0A2P5WYD2"/>
<evidence type="ECO:0000313" key="1">
    <source>
        <dbReference type="EMBL" id="PPR96079.1"/>
    </source>
</evidence>
<gene>
    <name evidence="1" type="ORF">GOBAR_AA24588</name>
</gene>
<dbReference type="Proteomes" id="UP000239757">
    <property type="component" value="Unassembled WGS sequence"/>
</dbReference>